<proteinExistence type="predicted"/>
<dbReference type="AlphaFoldDB" id="A0AAD9SJL9"/>
<keyword evidence="4" id="KW-1185">Reference proteome</keyword>
<dbReference type="EMBL" id="JAUJFL010000002">
    <property type="protein sequence ID" value="KAK2609800.1"/>
    <property type="molecule type" value="Genomic_DNA"/>
</dbReference>
<feature type="compositionally biased region" description="Basic and acidic residues" evidence="1">
    <location>
        <begin position="522"/>
        <end position="536"/>
    </location>
</feature>
<feature type="transmembrane region" description="Helical" evidence="2">
    <location>
        <begin position="357"/>
        <end position="385"/>
    </location>
</feature>
<feature type="compositionally biased region" description="Basic residues" evidence="1">
    <location>
        <begin position="486"/>
        <end position="495"/>
    </location>
</feature>
<sequence length="544" mass="56805">MVCGKASLTQVKHKHRSRTSTQHSGGSGRPSFDSSAPFTFATRSFQSQSRPFLVALRHGTDRSLSSTALASFIPISGLPNPLSSGHELRRREQKTATTHRRSSTSRGRQVLTTQAVLPATASFNIMGFSIDPRPRPLSSITSLQKILLCLSASIQLAQAGPYPKDDLHDTLGSGFLVDRSCATYCGVDNQYCCAEGQACTTNAGIAGCTDTALGGGFGIYTTTWTETDTYTSTISSYYPATTGDNGAACVPPEGSGQKACGSICCASWQYCAYDGQCSGGVAGGGGATTTGGSMVSTTITTSGTTITTQYSAPYRVTSGTTGTGTTTSTGTIESATSTGSGNGTAVTTGGNSLSGGAIAGIVIGVIAGVVILLAICACCIMRGLWHGLLAIFGLGPGKKRKSRSRDETIIVEEERYSRHGSAAAHSRRDTHGGWFAAKPPRSAAGSRRASGVSEKRRESSSNAGWWGAGALGTMALLLGLRRDKKRKEQAKRASRPRSDVSSSYFSDSYTASSPSSASSGGRTRDTRRSRRTETTRISRAPSRR</sequence>
<keyword evidence="2" id="KW-0812">Transmembrane</keyword>
<reference evidence="3" key="1">
    <citation type="submission" date="2023-06" db="EMBL/GenBank/DDBJ databases">
        <authorList>
            <person name="Noh H."/>
        </authorList>
    </citation>
    <scope>NUCLEOTIDE SEQUENCE</scope>
    <source>
        <strain evidence="3">DUCC20226</strain>
    </source>
</reference>
<name>A0AAD9SJL9_PHOAM</name>
<feature type="region of interest" description="Disordered" evidence="1">
    <location>
        <begin position="1"/>
        <end position="35"/>
    </location>
</feature>
<protein>
    <submittedName>
        <fullName evidence="3">Uncharacterized protein</fullName>
    </submittedName>
</protein>
<evidence type="ECO:0000313" key="4">
    <source>
        <dbReference type="Proteomes" id="UP001265746"/>
    </source>
</evidence>
<dbReference type="PANTHER" id="PTHR16861:SF10">
    <property type="entry name" value="MID2 DOMAIN-CONTAINING PROTEIN"/>
    <property type="match status" value="1"/>
</dbReference>
<feature type="compositionally biased region" description="Low complexity" evidence="1">
    <location>
        <begin position="320"/>
        <end position="339"/>
    </location>
</feature>
<feature type="region of interest" description="Disordered" evidence="1">
    <location>
        <begin position="320"/>
        <end position="343"/>
    </location>
</feature>
<feature type="region of interest" description="Disordered" evidence="1">
    <location>
        <begin position="81"/>
        <end position="108"/>
    </location>
</feature>
<feature type="region of interest" description="Disordered" evidence="1">
    <location>
        <begin position="417"/>
        <end position="458"/>
    </location>
</feature>
<comment type="caution">
    <text evidence="3">The sequence shown here is derived from an EMBL/GenBank/DDBJ whole genome shotgun (WGS) entry which is preliminary data.</text>
</comment>
<keyword evidence="2" id="KW-1133">Transmembrane helix</keyword>
<evidence type="ECO:0000256" key="1">
    <source>
        <dbReference type="SAM" id="MobiDB-lite"/>
    </source>
</evidence>
<feature type="compositionally biased region" description="Low complexity" evidence="1">
    <location>
        <begin position="499"/>
        <end position="521"/>
    </location>
</feature>
<dbReference type="Proteomes" id="UP001265746">
    <property type="component" value="Unassembled WGS sequence"/>
</dbReference>
<organism evidence="3 4">
    <name type="scientific">Phomopsis amygdali</name>
    <name type="common">Fusicoccum amygdali</name>
    <dbReference type="NCBI Taxonomy" id="1214568"/>
    <lineage>
        <taxon>Eukaryota</taxon>
        <taxon>Fungi</taxon>
        <taxon>Dikarya</taxon>
        <taxon>Ascomycota</taxon>
        <taxon>Pezizomycotina</taxon>
        <taxon>Sordariomycetes</taxon>
        <taxon>Sordariomycetidae</taxon>
        <taxon>Diaporthales</taxon>
        <taxon>Diaporthaceae</taxon>
        <taxon>Diaporthe</taxon>
    </lineage>
</organism>
<feature type="region of interest" description="Disordered" evidence="1">
    <location>
        <begin position="486"/>
        <end position="544"/>
    </location>
</feature>
<evidence type="ECO:0000313" key="3">
    <source>
        <dbReference type="EMBL" id="KAK2609800.1"/>
    </source>
</evidence>
<feature type="compositionally biased region" description="Low complexity" evidence="1">
    <location>
        <begin position="441"/>
        <end position="451"/>
    </location>
</feature>
<gene>
    <name evidence="3" type="ORF">N8I77_003280</name>
</gene>
<keyword evidence="2" id="KW-0472">Membrane</keyword>
<accession>A0AAD9SJL9</accession>
<dbReference type="PANTHER" id="PTHR16861">
    <property type="entry name" value="GLYCOPROTEIN 38"/>
    <property type="match status" value="1"/>
</dbReference>
<evidence type="ECO:0000256" key="2">
    <source>
        <dbReference type="SAM" id="Phobius"/>
    </source>
</evidence>